<reference evidence="2" key="2">
    <citation type="submission" date="2015-08" db="UniProtKB">
        <authorList>
            <consortium name="WormBaseParasite"/>
        </authorList>
    </citation>
    <scope>IDENTIFICATION</scope>
</reference>
<dbReference type="AlphaFoldDB" id="A0A0K0FQD9"/>
<keyword evidence="1" id="KW-1185">Reference proteome</keyword>
<evidence type="ECO:0000313" key="2">
    <source>
        <dbReference type="WBParaSite" id="SVE_1162800.1"/>
    </source>
</evidence>
<reference evidence="1" key="1">
    <citation type="submission" date="2014-07" db="EMBL/GenBank/DDBJ databases">
        <authorList>
            <person name="Martin A.A"/>
            <person name="De Silva N."/>
        </authorList>
    </citation>
    <scope>NUCLEOTIDE SEQUENCE</scope>
</reference>
<dbReference type="InterPro" id="IPR024079">
    <property type="entry name" value="MetalloPept_cat_dom_sf"/>
</dbReference>
<dbReference type="WBParaSite" id="SVE_1162800.1">
    <property type="protein sequence ID" value="SVE_1162800.1"/>
    <property type="gene ID" value="SVE_1162800"/>
</dbReference>
<dbReference type="GO" id="GO:0004222">
    <property type="term" value="F:metalloendopeptidase activity"/>
    <property type="evidence" value="ECO:0007669"/>
    <property type="project" value="InterPro"/>
</dbReference>
<organism evidence="1 2">
    <name type="scientific">Strongyloides venezuelensis</name>
    <name type="common">Threadworm</name>
    <dbReference type="NCBI Taxonomy" id="75913"/>
    <lineage>
        <taxon>Eukaryota</taxon>
        <taxon>Metazoa</taxon>
        <taxon>Ecdysozoa</taxon>
        <taxon>Nematoda</taxon>
        <taxon>Chromadorea</taxon>
        <taxon>Rhabditida</taxon>
        <taxon>Tylenchina</taxon>
        <taxon>Panagrolaimomorpha</taxon>
        <taxon>Strongyloidoidea</taxon>
        <taxon>Strongyloididae</taxon>
        <taxon>Strongyloides</taxon>
    </lineage>
</organism>
<dbReference type="Gene3D" id="3.40.390.10">
    <property type="entry name" value="Collagenase (Catalytic Domain)"/>
    <property type="match status" value="1"/>
</dbReference>
<accession>A0A0K0FQD9</accession>
<evidence type="ECO:0000313" key="1">
    <source>
        <dbReference type="Proteomes" id="UP000035680"/>
    </source>
</evidence>
<sequence>MIISIIEFFWCSDFVFNMAVCQGLAADLHGHFYSKFTFESLRKYVDTTVDPCDNFYNFACGNWIKDKKSLSRYFIGKFDYRPISQNLKSLIEGNIFYVFIYLLLKTRYHSIRGESPVVDQIIKLRNLCVGIDPFDVIADCERVVIQFGTYALSTLFIKRNIKHSEKRNDHIVLNNMIKRIKNLYY</sequence>
<dbReference type="GO" id="GO:0006508">
    <property type="term" value="P:proteolysis"/>
    <property type="evidence" value="ECO:0007669"/>
    <property type="project" value="InterPro"/>
</dbReference>
<dbReference type="PROSITE" id="PS51885">
    <property type="entry name" value="NEPRILYSIN"/>
    <property type="match status" value="1"/>
</dbReference>
<dbReference type="Proteomes" id="UP000035680">
    <property type="component" value="Unassembled WGS sequence"/>
</dbReference>
<protein>
    <submittedName>
        <fullName evidence="2">Peptidase_M13_N domain-containing protein</fullName>
    </submittedName>
</protein>
<name>A0A0K0FQD9_STRVS</name>
<dbReference type="InterPro" id="IPR000718">
    <property type="entry name" value="Peptidase_M13"/>
</dbReference>
<dbReference type="SUPFAM" id="SSF55486">
    <property type="entry name" value="Metalloproteases ('zincins'), catalytic domain"/>
    <property type="match status" value="1"/>
</dbReference>
<proteinExistence type="predicted"/>